<dbReference type="AlphaFoldDB" id="A0A846YSL6"/>
<organism evidence="1 2">
    <name type="scientific">Nocardia flavorosea</name>
    <dbReference type="NCBI Taxonomy" id="53429"/>
    <lineage>
        <taxon>Bacteria</taxon>
        <taxon>Bacillati</taxon>
        <taxon>Actinomycetota</taxon>
        <taxon>Actinomycetes</taxon>
        <taxon>Mycobacteriales</taxon>
        <taxon>Nocardiaceae</taxon>
        <taxon>Nocardia</taxon>
    </lineage>
</organism>
<dbReference type="RefSeq" id="WP_062979993.1">
    <property type="nucleotide sequence ID" value="NZ_JAAXOT010000022.1"/>
</dbReference>
<protein>
    <submittedName>
        <fullName evidence="1">Uncharacterized protein</fullName>
    </submittedName>
</protein>
<evidence type="ECO:0000313" key="2">
    <source>
        <dbReference type="Proteomes" id="UP000570678"/>
    </source>
</evidence>
<sequence>MYVPQEEGLYWDVQGDLWARDPDGWRWLGRRLPFTGAVVPADPGHGPLPDRELGMLVESPDDAVLPLRRVRVGDYPPD</sequence>
<evidence type="ECO:0000313" key="1">
    <source>
        <dbReference type="EMBL" id="NKY60438.1"/>
    </source>
</evidence>
<dbReference type="Proteomes" id="UP000570678">
    <property type="component" value="Unassembled WGS sequence"/>
</dbReference>
<name>A0A846YSL6_9NOCA</name>
<accession>A0A846YSL6</accession>
<comment type="caution">
    <text evidence="1">The sequence shown here is derived from an EMBL/GenBank/DDBJ whole genome shotgun (WGS) entry which is preliminary data.</text>
</comment>
<proteinExistence type="predicted"/>
<keyword evidence="2" id="KW-1185">Reference proteome</keyword>
<reference evidence="1 2" key="1">
    <citation type="submission" date="2020-04" db="EMBL/GenBank/DDBJ databases">
        <title>MicrobeNet Type strains.</title>
        <authorList>
            <person name="Nicholson A.C."/>
        </authorList>
    </citation>
    <scope>NUCLEOTIDE SEQUENCE [LARGE SCALE GENOMIC DNA]</scope>
    <source>
        <strain evidence="1 2">JCM 3332</strain>
    </source>
</reference>
<dbReference type="EMBL" id="JAAXOT010000022">
    <property type="protein sequence ID" value="NKY60438.1"/>
    <property type="molecule type" value="Genomic_DNA"/>
</dbReference>
<gene>
    <name evidence="1" type="ORF">HGA15_30735</name>
</gene>